<keyword evidence="5" id="KW-0808">Transferase</keyword>
<dbReference type="Gene3D" id="3.30.1120.10">
    <property type="match status" value="1"/>
</dbReference>
<evidence type="ECO:0000259" key="4">
    <source>
        <dbReference type="Pfam" id="PF00884"/>
    </source>
</evidence>
<evidence type="ECO:0000256" key="2">
    <source>
        <dbReference type="ARBA" id="ARBA00022801"/>
    </source>
</evidence>
<evidence type="ECO:0000256" key="3">
    <source>
        <dbReference type="SAM" id="SignalP"/>
    </source>
</evidence>
<dbReference type="SUPFAM" id="SSF53649">
    <property type="entry name" value="Alkaline phosphatase-like"/>
    <property type="match status" value="1"/>
</dbReference>
<dbReference type="EMBL" id="CP047593">
    <property type="protein sequence ID" value="QHI69809.1"/>
    <property type="molecule type" value="Genomic_DNA"/>
</dbReference>
<reference evidence="5 6" key="1">
    <citation type="submission" date="2020-01" db="EMBL/GenBank/DDBJ databases">
        <title>Ponticoccus aerotolerans gen. nov., sp. nov., an anaerobic bacterium and proposal of Ponticoccusceae fam. nov., Ponticoccusles ord. nov. and Ponticoccuse classis nov. in the phylum Kiritimatiellaeota.</title>
        <authorList>
            <person name="Zhou L.Y."/>
            <person name="Du Z.J."/>
        </authorList>
    </citation>
    <scope>NUCLEOTIDE SEQUENCE [LARGE SCALE GENOMIC DNA]</scope>
    <source>
        <strain evidence="5 6">S-5007</strain>
    </source>
</reference>
<feature type="signal peptide" evidence="3">
    <location>
        <begin position="1"/>
        <end position="22"/>
    </location>
</feature>
<keyword evidence="3" id="KW-0732">Signal</keyword>
<proteinExistence type="inferred from homology"/>
<dbReference type="InterPro" id="IPR000917">
    <property type="entry name" value="Sulfatase_N"/>
</dbReference>
<name>A0A6P1M4U0_9BACT</name>
<keyword evidence="6" id="KW-1185">Reference proteome</keyword>
<dbReference type="RefSeq" id="WP_160628991.1">
    <property type="nucleotide sequence ID" value="NZ_CP047593.1"/>
</dbReference>
<sequence>MMRKLLFYLALAAALSFVCAVAAESEPPNIIVILADDLGYGDIGAYGCRDIETPNIDKLAETGIQLTSGYVSAPYCGPSRAGLMTGRYQQRHGFRHNPAIQEGGSPLGLDVEEETLGDVMTRAGYRTAAYGKWHLGGSECFHPNNRGFYEFYGFLGGGHCFFPEQYADKMREWANPPDRPVTDLYMYGTPLEINGIDLPPQKGYLTDLLTTQAIAFMKGFRHRRLFMYVSYNAPHVPLEAPEEYLEKYSHIQDHKRRTYAAMVDNLDWNVGRIVSALDELGKRENTLIVFLSDNGGPEKNGADNGLLRGEKGTTFEGGVRVPFIWNWPAGLVKDRTLDVPVSSLDLLPTFAALGGTEPAGKPLDGVNVLPWLRGTASGTPHERLFWDRDGQCGMREGDFKLVRMKNKPWMLFNVIEDIGEETDLSASMPEKVKTMSMVYNNWLNPMPPARWTDPQQ</sequence>
<gene>
    <name evidence="5" type="ORF">GT409_10225</name>
</gene>
<comment type="similarity">
    <text evidence="1">Belongs to the sulfatase family.</text>
</comment>
<feature type="chain" id="PRO_5026773291" evidence="3">
    <location>
        <begin position="23"/>
        <end position="456"/>
    </location>
</feature>
<evidence type="ECO:0000313" key="5">
    <source>
        <dbReference type="EMBL" id="QHI69809.1"/>
    </source>
</evidence>
<dbReference type="InterPro" id="IPR050738">
    <property type="entry name" value="Sulfatase"/>
</dbReference>
<evidence type="ECO:0000256" key="1">
    <source>
        <dbReference type="ARBA" id="ARBA00008779"/>
    </source>
</evidence>
<dbReference type="InterPro" id="IPR017850">
    <property type="entry name" value="Alkaline_phosphatase_core_sf"/>
</dbReference>
<accession>A0A6P1M4U0</accession>
<keyword evidence="2 5" id="KW-0378">Hydrolase</keyword>
<dbReference type="Pfam" id="PF00884">
    <property type="entry name" value="Sulfatase"/>
    <property type="match status" value="1"/>
</dbReference>
<feature type="domain" description="Sulfatase N-terminal" evidence="4">
    <location>
        <begin position="28"/>
        <end position="355"/>
    </location>
</feature>
<dbReference type="AlphaFoldDB" id="A0A6P1M4U0"/>
<dbReference type="PANTHER" id="PTHR42693">
    <property type="entry name" value="ARYLSULFATASE FAMILY MEMBER"/>
    <property type="match status" value="1"/>
</dbReference>
<dbReference type="KEGG" id="taer:GT409_10225"/>
<dbReference type="Gene3D" id="3.40.720.10">
    <property type="entry name" value="Alkaline Phosphatase, subunit A"/>
    <property type="match status" value="1"/>
</dbReference>
<dbReference type="PANTHER" id="PTHR42693:SF53">
    <property type="entry name" value="ENDO-4-O-SULFATASE"/>
    <property type="match status" value="1"/>
</dbReference>
<dbReference type="GO" id="GO:0004065">
    <property type="term" value="F:arylsulfatase activity"/>
    <property type="evidence" value="ECO:0007669"/>
    <property type="project" value="TreeGrafter"/>
</dbReference>
<evidence type="ECO:0000313" key="6">
    <source>
        <dbReference type="Proteomes" id="UP000464954"/>
    </source>
</evidence>
<dbReference type="Proteomes" id="UP000464954">
    <property type="component" value="Chromosome"/>
</dbReference>
<organism evidence="5 6">
    <name type="scientific">Tichowtungia aerotolerans</name>
    <dbReference type="NCBI Taxonomy" id="2697043"/>
    <lineage>
        <taxon>Bacteria</taxon>
        <taxon>Pseudomonadati</taxon>
        <taxon>Kiritimatiellota</taxon>
        <taxon>Tichowtungiia</taxon>
        <taxon>Tichowtungiales</taxon>
        <taxon>Tichowtungiaceae</taxon>
        <taxon>Tichowtungia</taxon>
    </lineage>
</organism>
<protein>
    <submittedName>
        <fullName evidence="5">Sulfatase-like hydrolase/transferase</fullName>
    </submittedName>
</protein>
<dbReference type="GO" id="GO:0016740">
    <property type="term" value="F:transferase activity"/>
    <property type="evidence" value="ECO:0007669"/>
    <property type="project" value="UniProtKB-KW"/>
</dbReference>